<keyword evidence="4" id="KW-1185">Reference proteome</keyword>
<comment type="caution">
    <text evidence="3">The sequence shown here is derived from an EMBL/GenBank/DDBJ whole genome shotgun (WGS) entry which is preliminary data.</text>
</comment>
<accession>A0A8J3RKK5</accession>
<dbReference type="AlphaFoldDB" id="A0A8J3RKK5"/>
<proteinExistence type="predicted"/>
<keyword evidence="1" id="KW-1133">Transmembrane helix</keyword>
<reference evidence="3 4" key="1">
    <citation type="submission" date="2021-01" db="EMBL/GenBank/DDBJ databases">
        <title>Whole genome shotgun sequence of Planobispora longispora NBRC 13918.</title>
        <authorList>
            <person name="Komaki H."/>
            <person name="Tamura T."/>
        </authorList>
    </citation>
    <scope>NUCLEOTIDE SEQUENCE [LARGE SCALE GENOMIC DNA]</scope>
    <source>
        <strain evidence="3 4">NBRC 13918</strain>
    </source>
</reference>
<evidence type="ECO:0000256" key="1">
    <source>
        <dbReference type="SAM" id="Phobius"/>
    </source>
</evidence>
<feature type="transmembrane region" description="Helical" evidence="1">
    <location>
        <begin position="56"/>
        <end position="79"/>
    </location>
</feature>
<dbReference type="RefSeq" id="WP_203890184.1">
    <property type="nucleotide sequence ID" value="NZ_BOOH01000016.1"/>
</dbReference>
<keyword evidence="1" id="KW-0472">Membrane</keyword>
<gene>
    <name evidence="3" type="ORF">Plo01_19510</name>
</gene>
<protein>
    <recommendedName>
        <fullName evidence="2">FtsX extracellular domain-containing protein</fullName>
    </recommendedName>
</protein>
<dbReference type="Proteomes" id="UP000616724">
    <property type="component" value="Unassembled WGS sequence"/>
</dbReference>
<evidence type="ECO:0000259" key="2">
    <source>
        <dbReference type="Pfam" id="PF18075"/>
    </source>
</evidence>
<dbReference type="InterPro" id="IPR040690">
    <property type="entry name" value="FtsX_ECD"/>
</dbReference>
<dbReference type="EMBL" id="BOOH01000016">
    <property type="protein sequence ID" value="GIH75522.1"/>
    <property type="molecule type" value="Genomic_DNA"/>
</dbReference>
<dbReference type="Gene3D" id="3.30.70.3040">
    <property type="match status" value="1"/>
</dbReference>
<evidence type="ECO:0000313" key="3">
    <source>
        <dbReference type="EMBL" id="GIH75522.1"/>
    </source>
</evidence>
<organism evidence="3 4">
    <name type="scientific">Planobispora longispora</name>
    <dbReference type="NCBI Taxonomy" id="28887"/>
    <lineage>
        <taxon>Bacteria</taxon>
        <taxon>Bacillati</taxon>
        <taxon>Actinomycetota</taxon>
        <taxon>Actinomycetes</taxon>
        <taxon>Streptosporangiales</taxon>
        <taxon>Streptosporangiaceae</taxon>
        <taxon>Planobispora</taxon>
    </lineage>
</organism>
<keyword evidence="1" id="KW-0812">Transmembrane</keyword>
<evidence type="ECO:0000313" key="4">
    <source>
        <dbReference type="Proteomes" id="UP000616724"/>
    </source>
</evidence>
<sequence length="226" mass="24490">MTTGNRPYDPSASEDHLSAVEDRLRDALSAAAATAVEPRPLAVPSRRARFRLHLRLRLPAVLAAAATVTAAAITLMTVWPELRPSASDLSRERITAMATADAAPDQADATEIRVFLCKDDDHYQQQCGDTGATEAEKGEIRRTLEGLPGVTAVTFEDSGEAYEAFKRMYGEDDVLVRAIQAEDMPESFRALVDDGADRQMIIDTMRGVRGVSVVSALQCPPAMEPC</sequence>
<feature type="domain" description="FtsX extracellular" evidence="2">
    <location>
        <begin position="111"/>
        <end position="214"/>
    </location>
</feature>
<name>A0A8J3RKK5_9ACTN</name>
<dbReference type="Pfam" id="PF18075">
    <property type="entry name" value="FtsX_ECD"/>
    <property type="match status" value="1"/>
</dbReference>